<keyword evidence="3" id="KW-1185">Reference proteome</keyword>
<proteinExistence type="predicted"/>
<protein>
    <submittedName>
        <fullName evidence="2">Uncharacterized protein</fullName>
    </submittedName>
</protein>
<feature type="region of interest" description="Disordered" evidence="1">
    <location>
        <begin position="142"/>
        <end position="162"/>
    </location>
</feature>
<name>A0AAV7P371_PLEWA</name>
<dbReference type="Proteomes" id="UP001066276">
    <property type="component" value="Chromosome 7"/>
</dbReference>
<accession>A0AAV7P371</accession>
<comment type="caution">
    <text evidence="2">The sequence shown here is derived from an EMBL/GenBank/DDBJ whole genome shotgun (WGS) entry which is preliminary data.</text>
</comment>
<evidence type="ECO:0000256" key="1">
    <source>
        <dbReference type="SAM" id="MobiDB-lite"/>
    </source>
</evidence>
<dbReference type="EMBL" id="JANPWB010000011">
    <property type="protein sequence ID" value="KAJ1122189.1"/>
    <property type="molecule type" value="Genomic_DNA"/>
</dbReference>
<evidence type="ECO:0000313" key="2">
    <source>
        <dbReference type="EMBL" id="KAJ1122189.1"/>
    </source>
</evidence>
<evidence type="ECO:0000313" key="3">
    <source>
        <dbReference type="Proteomes" id="UP001066276"/>
    </source>
</evidence>
<dbReference type="AlphaFoldDB" id="A0AAV7P371"/>
<organism evidence="2 3">
    <name type="scientific">Pleurodeles waltl</name>
    <name type="common">Iberian ribbed newt</name>
    <dbReference type="NCBI Taxonomy" id="8319"/>
    <lineage>
        <taxon>Eukaryota</taxon>
        <taxon>Metazoa</taxon>
        <taxon>Chordata</taxon>
        <taxon>Craniata</taxon>
        <taxon>Vertebrata</taxon>
        <taxon>Euteleostomi</taxon>
        <taxon>Amphibia</taxon>
        <taxon>Batrachia</taxon>
        <taxon>Caudata</taxon>
        <taxon>Salamandroidea</taxon>
        <taxon>Salamandridae</taxon>
        <taxon>Pleurodelinae</taxon>
        <taxon>Pleurodeles</taxon>
    </lineage>
</organism>
<gene>
    <name evidence="2" type="ORF">NDU88_000692</name>
</gene>
<sequence length="162" mass="18471">MGLDLVLEQDLPERRRPPDRSFFMVIIESTRTRGTRRLIQQTCDLGRKRTNSLFTNFSDKAGLMDLMNIQRQPAARCSLVHFVPQLTAELAASTKSSACKTPARPTTRYLWQEQERQEESLSLESKGCLCKSRETRFSLAPPASRTGTCCFDDDPQERVRGE</sequence>
<reference evidence="2" key="1">
    <citation type="journal article" date="2022" name="bioRxiv">
        <title>Sequencing and chromosome-scale assembly of the giantPleurodeles waltlgenome.</title>
        <authorList>
            <person name="Brown T."/>
            <person name="Elewa A."/>
            <person name="Iarovenko S."/>
            <person name="Subramanian E."/>
            <person name="Araus A.J."/>
            <person name="Petzold A."/>
            <person name="Susuki M."/>
            <person name="Suzuki K.-i.T."/>
            <person name="Hayashi T."/>
            <person name="Toyoda A."/>
            <person name="Oliveira C."/>
            <person name="Osipova E."/>
            <person name="Leigh N.D."/>
            <person name="Simon A."/>
            <person name="Yun M.H."/>
        </authorList>
    </citation>
    <scope>NUCLEOTIDE SEQUENCE</scope>
    <source>
        <strain evidence="2">20211129_DDA</strain>
        <tissue evidence="2">Liver</tissue>
    </source>
</reference>